<keyword evidence="4" id="KW-0238">DNA-binding</keyword>
<evidence type="ECO:0000256" key="6">
    <source>
        <dbReference type="ARBA" id="ARBA00023242"/>
    </source>
</evidence>
<organism evidence="7 8">
    <name type="scientific">Fusarium poae</name>
    <dbReference type="NCBI Taxonomy" id="36050"/>
    <lineage>
        <taxon>Eukaryota</taxon>
        <taxon>Fungi</taxon>
        <taxon>Dikarya</taxon>
        <taxon>Ascomycota</taxon>
        <taxon>Pezizomycotina</taxon>
        <taxon>Sordariomycetes</taxon>
        <taxon>Hypocreomycetidae</taxon>
        <taxon>Hypocreales</taxon>
        <taxon>Nectriaceae</taxon>
        <taxon>Fusarium</taxon>
    </lineage>
</organism>
<dbReference type="EMBL" id="LYXU01000004">
    <property type="protein sequence ID" value="OBS19120.1"/>
    <property type="molecule type" value="Genomic_DNA"/>
</dbReference>
<evidence type="ECO:0000256" key="2">
    <source>
        <dbReference type="ARBA" id="ARBA00022833"/>
    </source>
</evidence>
<accession>A0A1B8AF88</accession>
<keyword evidence="8" id="KW-1185">Reference proteome</keyword>
<evidence type="ECO:0000313" key="8">
    <source>
        <dbReference type="Proteomes" id="UP000091967"/>
    </source>
</evidence>
<evidence type="ECO:0000256" key="4">
    <source>
        <dbReference type="ARBA" id="ARBA00023125"/>
    </source>
</evidence>
<dbReference type="Gene3D" id="4.10.240.10">
    <property type="entry name" value="Zn(2)-C6 fungal-type DNA-binding domain"/>
    <property type="match status" value="1"/>
</dbReference>
<proteinExistence type="predicted"/>
<dbReference type="STRING" id="36050.A0A1B8AF88"/>
<dbReference type="GO" id="GO:0003677">
    <property type="term" value="F:DNA binding"/>
    <property type="evidence" value="ECO:0007669"/>
    <property type="project" value="UniProtKB-KW"/>
</dbReference>
<dbReference type="PANTHER" id="PTHR36206:SF12">
    <property type="entry name" value="ASPERCRYPTIN BIOSYNTHESIS CLUSTER-SPECIFIC TRANSCRIPTION REGULATOR ATNN-RELATED"/>
    <property type="match status" value="1"/>
</dbReference>
<dbReference type="OMA" id="KRIAVQF"/>
<comment type="caution">
    <text evidence="7">The sequence shown here is derived from an EMBL/GenBank/DDBJ whole genome shotgun (WGS) entry which is preliminary data.</text>
</comment>
<protein>
    <recommendedName>
        <fullName evidence="9">Zn(2)-C6 fungal-type domain-containing protein</fullName>
    </recommendedName>
</protein>
<dbReference type="Proteomes" id="UP000091967">
    <property type="component" value="Unassembled WGS sequence"/>
</dbReference>
<keyword evidence="6" id="KW-0539">Nucleus</keyword>
<gene>
    <name evidence="7" type="ORF">FPOA_10844</name>
</gene>
<evidence type="ECO:0008006" key="9">
    <source>
        <dbReference type="Google" id="ProtNLM"/>
    </source>
</evidence>
<dbReference type="InterPro" id="IPR001138">
    <property type="entry name" value="Zn2Cys6_DnaBD"/>
</dbReference>
<evidence type="ECO:0000256" key="3">
    <source>
        <dbReference type="ARBA" id="ARBA00023015"/>
    </source>
</evidence>
<dbReference type="InterPro" id="IPR036864">
    <property type="entry name" value="Zn2-C6_fun-type_DNA-bd_sf"/>
</dbReference>
<dbReference type="InterPro" id="IPR021858">
    <property type="entry name" value="Fun_TF"/>
</dbReference>
<dbReference type="GO" id="GO:0000981">
    <property type="term" value="F:DNA-binding transcription factor activity, RNA polymerase II-specific"/>
    <property type="evidence" value="ECO:0007669"/>
    <property type="project" value="InterPro"/>
</dbReference>
<dbReference type="PANTHER" id="PTHR36206">
    <property type="entry name" value="ASPERCRYPTIN BIOSYNTHESIS CLUSTER-SPECIFIC TRANSCRIPTION REGULATOR ATNN-RELATED"/>
    <property type="match status" value="1"/>
</dbReference>
<keyword evidence="2" id="KW-0862">Zinc</keyword>
<keyword evidence="3" id="KW-0805">Transcription regulation</keyword>
<dbReference type="GO" id="GO:0008270">
    <property type="term" value="F:zinc ion binding"/>
    <property type="evidence" value="ECO:0007669"/>
    <property type="project" value="InterPro"/>
</dbReference>
<dbReference type="AlphaFoldDB" id="A0A1B8AF88"/>
<dbReference type="InterPro" id="IPR052360">
    <property type="entry name" value="Transcr_Regulatory_Proteins"/>
</dbReference>
<sequence length="619" mass="69075">MSTANIKQNIEVTIKGYISSFVDARVENNPHIVNRNTSPDCLRSMLPSILGGGGTMPNGAYEAIFAKGLQAGGMDSVNITDLIIDEDARKAAVTAVADMVFLGERSSMDFSWFLHFNEDGTKIVKIVEFVDSLAFTGLQQKMAGAAKQVRRVKCDEARPSCQRCTSTGRKCDGYQTSPCSKPPPTCLVTTYKSPVEAASLQFFTEKTLDNFQTFFPDNLWSTKMLQVAHDEDCIKHGLLALSQFHRLYLTHQQWQKEDSAPALTHYNFAIGKLLTPTPDAHAHALILSCLIFVCIELLQGKTESAIGLFKYGCSMIRQFRSSTKHTLSSDVQETINLAEACFKRIAVQFLTLMADIDPALWLSYYNTFSNTLTLQERSFACLSDAREALLDILVEQASPGLKGKSARDIMAHSVKVTRWGELFDALLLKQANSVTLPTNTEIRTIALLQLHRKYSEINVAKYIHGQGDPCFWDGFTTEFSEMVDYAATAAGLDQNYAKRTWDTDYPPKAYFHIDLGFTSVLISVIARCRDPFVRRRALAVMLADRAQEGAFNAYQSARVAARVMDLEEARSGKEVKCSSDIPPEARNRTIRVHLKGDTKMRLVYKFSQGSFEEESSMTE</sequence>
<reference evidence="7 8" key="1">
    <citation type="submission" date="2016-06" db="EMBL/GenBank/DDBJ databases">
        <title>Living apart together: crosstalk between the core and supernumerary genomes in a fungal plant pathogen.</title>
        <authorList>
            <person name="Vanheule A."/>
            <person name="Audenaert K."/>
            <person name="Warris S."/>
            <person name="Van De Geest H."/>
            <person name="Schijlen E."/>
            <person name="Hofte M."/>
            <person name="De Saeger S."/>
            <person name="Haesaert G."/>
            <person name="Waalwijk C."/>
            <person name="Van Der Lee T."/>
        </authorList>
    </citation>
    <scope>NUCLEOTIDE SEQUENCE [LARGE SCALE GENOMIC DNA]</scope>
    <source>
        <strain evidence="7 8">2516</strain>
    </source>
</reference>
<evidence type="ECO:0000313" key="7">
    <source>
        <dbReference type="EMBL" id="OBS19120.1"/>
    </source>
</evidence>
<evidence type="ECO:0000256" key="5">
    <source>
        <dbReference type="ARBA" id="ARBA00023163"/>
    </source>
</evidence>
<name>A0A1B8AF88_FUSPO</name>
<keyword evidence="5" id="KW-0804">Transcription</keyword>
<keyword evidence="1" id="KW-0479">Metal-binding</keyword>
<dbReference type="Pfam" id="PF11951">
    <property type="entry name" value="Fungal_trans_2"/>
    <property type="match status" value="1"/>
</dbReference>
<dbReference type="CDD" id="cd00067">
    <property type="entry name" value="GAL4"/>
    <property type="match status" value="1"/>
</dbReference>
<evidence type="ECO:0000256" key="1">
    <source>
        <dbReference type="ARBA" id="ARBA00022723"/>
    </source>
</evidence>